<protein>
    <recommendedName>
        <fullName evidence="2">glycerophosphodiester phosphodiesterase</fullName>
        <ecNumber evidence="2">3.1.4.46</ecNumber>
    </recommendedName>
</protein>
<feature type="domain" description="GP-PDE" evidence="8">
    <location>
        <begin position="28"/>
        <end position="217"/>
    </location>
</feature>
<dbReference type="Gene3D" id="3.20.20.190">
    <property type="entry name" value="Phosphatidylinositol (PI) phosphodiesterase"/>
    <property type="match status" value="1"/>
</dbReference>
<evidence type="ECO:0000256" key="4">
    <source>
        <dbReference type="ARBA" id="ARBA00022798"/>
    </source>
</evidence>
<dbReference type="InterPro" id="IPR017946">
    <property type="entry name" value="PLC-like_Pdiesterase_TIM-brl"/>
</dbReference>
<sequence>MLNLFLFGLVSCEYAWDHGIDGIENGRPLIVAHRGASGIYPAHTRGSYETAIEQGADVIECDLAVSKDLKFVCLHDEFLSSVTDVADRPEFKDRRRKIGTKTDWFSIDFTFEELTSLKVKAISSRDQQYNFKYNVVSFDEYVQIAKSANRTIGIYPETKKPDWFETNIDWTRYDMEEAIVEVLIEKGYTKPTDPCFVQSFSWESLNQMRNLTDLPLK</sequence>
<dbReference type="Pfam" id="PF03009">
    <property type="entry name" value="GDPD"/>
    <property type="match status" value="1"/>
</dbReference>
<keyword evidence="3 7" id="KW-0732">Signal</keyword>
<dbReference type="EC" id="3.1.4.46" evidence="2"/>
<feature type="signal peptide" evidence="7">
    <location>
        <begin position="1"/>
        <end position="15"/>
    </location>
</feature>
<evidence type="ECO:0000256" key="3">
    <source>
        <dbReference type="ARBA" id="ARBA00022729"/>
    </source>
</evidence>
<accession>A0ABN7SJG6</accession>
<comment type="similarity">
    <text evidence="1">Belongs to the glycerophosphoryl diester phosphodiesterase family.</text>
</comment>
<gene>
    <name evidence="9" type="ORF">OKIOD_LOCUS9081</name>
</gene>
<evidence type="ECO:0000256" key="5">
    <source>
        <dbReference type="ARBA" id="ARBA00022801"/>
    </source>
</evidence>
<dbReference type="InterPro" id="IPR030395">
    <property type="entry name" value="GP_PDE_dom"/>
</dbReference>
<reference evidence="9 10" key="1">
    <citation type="submission" date="2021-04" db="EMBL/GenBank/DDBJ databases">
        <authorList>
            <person name="Bliznina A."/>
        </authorList>
    </citation>
    <scope>NUCLEOTIDE SEQUENCE [LARGE SCALE GENOMIC DNA]</scope>
</reference>
<comment type="catalytic activity">
    <reaction evidence="6">
        <text>a sn-glycero-3-phosphodiester + H2O = an alcohol + sn-glycerol 3-phosphate + H(+)</text>
        <dbReference type="Rhea" id="RHEA:12969"/>
        <dbReference type="ChEBI" id="CHEBI:15377"/>
        <dbReference type="ChEBI" id="CHEBI:15378"/>
        <dbReference type="ChEBI" id="CHEBI:30879"/>
        <dbReference type="ChEBI" id="CHEBI:57597"/>
        <dbReference type="ChEBI" id="CHEBI:83408"/>
        <dbReference type="EC" id="3.1.4.46"/>
    </reaction>
</comment>
<dbReference type="EMBL" id="OU015566">
    <property type="protein sequence ID" value="CAG5102469.1"/>
    <property type="molecule type" value="Genomic_DNA"/>
</dbReference>
<keyword evidence="10" id="KW-1185">Reference proteome</keyword>
<evidence type="ECO:0000256" key="1">
    <source>
        <dbReference type="ARBA" id="ARBA00007277"/>
    </source>
</evidence>
<feature type="chain" id="PRO_5046334532" description="glycerophosphodiester phosphodiesterase" evidence="7">
    <location>
        <begin position="16"/>
        <end position="217"/>
    </location>
</feature>
<dbReference type="PANTHER" id="PTHR43620">
    <property type="entry name" value="GLYCEROPHOSPHORYL DIESTER PHOSPHODIESTERASE"/>
    <property type="match status" value="1"/>
</dbReference>
<name>A0ABN7SJG6_OIKDI</name>
<organism evidence="9 10">
    <name type="scientific">Oikopleura dioica</name>
    <name type="common">Tunicate</name>
    <dbReference type="NCBI Taxonomy" id="34765"/>
    <lineage>
        <taxon>Eukaryota</taxon>
        <taxon>Metazoa</taxon>
        <taxon>Chordata</taxon>
        <taxon>Tunicata</taxon>
        <taxon>Appendicularia</taxon>
        <taxon>Copelata</taxon>
        <taxon>Oikopleuridae</taxon>
        <taxon>Oikopleura</taxon>
    </lineage>
</organism>
<evidence type="ECO:0000256" key="7">
    <source>
        <dbReference type="SAM" id="SignalP"/>
    </source>
</evidence>
<keyword evidence="4" id="KW-0319">Glycerol metabolism</keyword>
<evidence type="ECO:0000256" key="2">
    <source>
        <dbReference type="ARBA" id="ARBA00012247"/>
    </source>
</evidence>
<dbReference type="SUPFAM" id="SSF51695">
    <property type="entry name" value="PLC-like phosphodiesterases"/>
    <property type="match status" value="1"/>
</dbReference>
<evidence type="ECO:0000259" key="8">
    <source>
        <dbReference type="PROSITE" id="PS51704"/>
    </source>
</evidence>
<evidence type="ECO:0000313" key="10">
    <source>
        <dbReference type="Proteomes" id="UP001158576"/>
    </source>
</evidence>
<dbReference type="PROSITE" id="PS51704">
    <property type="entry name" value="GP_PDE"/>
    <property type="match status" value="1"/>
</dbReference>
<proteinExistence type="inferred from homology"/>
<dbReference type="PANTHER" id="PTHR43620:SF7">
    <property type="entry name" value="GLYCEROPHOSPHODIESTER PHOSPHODIESTERASE GDPD5-RELATED"/>
    <property type="match status" value="1"/>
</dbReference>
<evidence type="ECO:0000313" key="9">
    <source>
        <dbReference type="EMBL" id="CAG5102469.1"/>
    </source>
</evidence>
<evidence type="ECO:0000256" key="6">
    <source>
        <dbReference type="ARBA" id="ARBA00047512"/>
    </source>
</evidence>
<dbReference type="Proteomes" id="UP001158576">
    <property type="component" value="Chromosome 1"/>
</dbReference>
<keyword evidence="5" id="KW-0378">Hydrolase</keyword>